<gene>
    <name evidence="2" type="ORF">C8P69_101686</name>
</gene>
<organism evidence="2 3">
    <name type="scientific">Phreatobacter oligotrophus</name>
    <dbReference type="NCBI Taxonomy" id="1122261"/>
    <lineage>
        <taxon>Bacteria</taxon>
        <taxon>Pseudomonadati</taxon>
        <taxon>Pseudomonadota</taxon>
        <taxon>Alphaproteobacteria</taxon>
        <taxon>Hyphomicrobiales</taxon>
        <taxon>Phreatobacteraceae</taxon>
        <taxon>Phreatobacter</taxon>
    </lineage>
</organism>
<keyword evidence="1" id="KW-0812">Transmembrane</keyword>
<sequence length="42" mass="4613">MLIWSLKTEDDMIRSFIEDAAALVALGLFTGMLTVWAQALNG</sequence>
<evidence type="ECO:0000313" key="3">
    <source>
        <dbReference type="Proteomes" id="UP000241808"/>
    </source>
</evidence>
<evidence type="ECO:0000313" key="2">
    <source>
        <dbReference type="EMBL" id="PTM62011.1"/>
    </source>
</evidence>
<dbReference type="AlphaFoldDB" id="A0A2T4ZJ61"/>
<keyword evidence="3" id="KW-1185">Reference proteome</keyword>
<dbReference type="EMBL" id="PZZL01000001">
    <property type="protein sequence ID" value="PTM62011.1"/>
    <property type="molecule type" value="Genomic_DNA"/>
</dbReference>
<evidence type="ECO:0000256" key="1">
    <source>
        <dbReference type="SAM" id="Phobius"/>
    </source>
</evidence>
<dbReference type="RefSeq" id="WP_281260018.1">
    <property type="nucleotide sequence ID" value="NZ_PZZL01000001.1"/>
</dbReference>
<keyword evidence="1" id="KW-1133">Transmembrane helix</keyword>
<accession>A0A2T4ZJ61</accession>
<dbReference type="Proteomes" id="UP000241808">
    <property type="component" value="Unassembled WGS sequence"/>
</dbReference>
<feature type="transmembrane region" description="Helical" evidence="1">
    <location>
        <begin position="20"/>
        <end position="39"/>
    </location>
</feature>
<protein>
    <submittedName>
        <fullName evidence="2">Uncharacterized protein</fullName>
    </submittedName>
</protein>
<comment type="caution">
    <text evidence="2">The sequence shown here is derived from an EMBL/GenBank/DDBJ whole genome shotgun (WGS) entry which is preliminary data.</text>
</comment>
<keyword evidence="1" id="KW-0472">Membrane</keyword>
<proteinExistence type="predicted"/>
<name>A0A2T4ZJ61_9HYPH</name>
<reference evidence="2 3" key="1">
    <citation type="submission" date="2018-04" db="EMBL/GenBank/DDBJ databases">
        <title>Genomic Encyclopedia of Archaeal and Bacterial Type Strains, Phase II (KMG-II): from individual species to whole genera.</title>
        <authorList>
            <person name="Goeker M."/>
        </authorList>
    </citation>
    <scope>NUCLEOTIDE SEQUENCE [LARGE SCALE GENOMIC DNA]</scope>
    <source>
        <strain evidence="2 3">DSM 25521</strain>
    </source>
</reference>